<comment type="caution">
    <text evidence="2">The sequence shown here is derived from an EMBL/GenBank/DDBJ whole genome shotgun (WGS) entry which is preliminary data.</text>
</comment>
<feature type="region of interest" description="Disordered" evidence="1">
    <location>
        <begin position="588"/>
        <end position="726"/>
    </location>
</feature>
<sequence>MAGFDEGEAEAIASNWVQNLRFRFARMGLNYHSESKEDEKSNDKLVDPGRKSVKDVEERVINYRKPLTSKGKVELSDLNGDLSCKNGDNLKPFEPDVSAENITSHRLDQCDLPSTRSERSRVNLESLREKRLHFFQQQKSLTTSPSFDNKEALKTLNVCDTLSKSVIPKESQNVSNENDEFENAVHYDKLKGSGRFDAYNKQTTSNEESSTKLSKSNSIENSKNMAWKSSKSNAIDSSKPDEVLPKSRNGCMSLTLDYLSLDDSLAANEHQRYLPINSSGTRRCTTSTRGFDNVINREISGGFGKETYESKDALQVFPIEIDDEDCDLRIRNTEPEVLLDYNSDSDSDFTLDDPISRHTSPRVEDSPIWERLCRNSGTISPLAQSVSPPAPQITGALYHEFSCSDKELGQEVLISVGNNESNKAHQRPRSLSHPSTARDCSEMCGSSYTCCCASPNDGVNVVCSVSSTKECVDVEISYSDSGDIMSNGWFNSSKHNLSRKDNSVNKSKSYSHGHLPNKQRVTKSQDDLMNNSVKNSESYGTLPNKEIDNINEQYFDVCICPACDEINRGSSNWCSECGAALASTKPISGKSIDLRNEPTHTGKPPIPKTQAGSQPTESSKINGLRQSPSTKKSVSIPTADSDFRSVRNKPKHNGRRWEKSNLAWSTFQDSHLSKPPSTKNLKNYPRKGGIVKEEADVSRPRSTSFKNPGNHGKTDDGSCVPGSLPRSHKFREFKKKKGNSSDHAVGSLTLKGIKATEKKTNRTTCKTNGSGSPKYDEITEMIRTSREKPQPYLCLPDEIILRIFCHLSHAELARCSCVCQQLQRISQDEILWRTITLRRNQNINDEFLEKIGSKKPVSLSLIKCRGNLVTSSGLRELFRRCADNLEELNFIGCNGGQLIGESILLHVALRCNKLRLVDASWSNVGDNGVDALVQNVERLECLCLNGCQAITDHSLKVVGDKHGESLRTFEIFGCFNVSAAAIKRLGQKCPNLETLNLGQCYKITSSDIGRLVSHLESIVNLDLRGCKQARDACVKTIVKHCPHLVNLVLANCPLITDVAMSEIATNLSAVRCLDVCGCVKVTDHGVRALARSCNRLNSLDLSSTSITQKSVMLLASYCSQNLQSLKLSFCVDVTDDSVSRLVKHCKRMKTLHLYGCKRLRNMKGLQKLNRSLKLEF</sequence>
<dbReference type="InterPro" id="IPR032675">
    <property type="entry name" value="LRR_dom_sf"/>
</dbReference>
<gene>
    <name evidence="2" type="ORF">PACLA_8A053987</name>
</gene>
<evidence type="ECO:0000256" key="1">
    <source>
        <dbReference type="SAM" id="MobiDB-lite"/>
    </source>
</evidence>
<name>A0A7D9DGN2_PARCT</name>
<evidence type="ECO:0000313" key="3">
    <source>
        <dbReference type="Proteomes" id="UP001152795"/>
    </source>
</evidence>
<organism evidence="2 3">
    <name type="scientific">Paramuricea clavata</name>
    <name type="common">Red gorgonian</name>
    <name type="synonym">Violescent sea-whip</name>
    <dbReference type="NCBI Taxonomy" id="317549"/>
    <lineage>
        <taxon>Eukaryota</taxon>
        <taxon>Metazoa</taxon>
        <taxon>Cnidaria</taxon>
        <taxon>Anthozoa</taxon>
        <taxon>Octocorallia</taxon>
        <taxon>Malacalcyonacea</taxon>
        <taxon>Plexauridae</taxon>
        <taxon>Paramuricea</taxon>
    </lineage>
</organism>
<feature type="region of interest" description="Disordered" evidence="1">
    <location>
        <begin position="32"/>
        <end position="51"/>
    </location>
</feature>
<dbReference type="Pfam" id="PF12937">
    <property type="entry name" value="F-box-like"/>
    <property type="match status" value="1"/>
</dbReference>
<dbReference type="SMART" id="SM00256">
    <property type="entry name" value="FBOX"/>
    <property type="match status" value="1"/>
</dbReference>
<dbReference type="Gene3D" id="1.20.1280.50">
    <property type="match status" value="1"/>
</dbReference>
<dbReference type="InterPro" id="IPR006553">
    <property type="entry name" value="Leu-rich_rpt_Cys-con_subtyp"/>
</dbReference>
<dbReference type="InterPro" id="IPR057207">
    <property type="entry name" value="FBXL15_LRR"/>
</dbReference>
<keyword evidence="3" id="KW-1185">Reference proteome</keyword>
<feature type="compositionally biased region" description="Polar residues" evidence="1">
    <location>
        <begin position="200"/>
        <end position="236"/>
    </location>
</feature>
<evidence type="ECO:0000313" key="2">
    <source>
        <dbReference type="EMBL" id="CAB3985093.1"/>
    </source>
</evidence>
<feature type="compositionally biased region" description="Basic and acidic residues" evidence="1">
    <location>
        <begin position="690"/>
        <end position="699"/>
    </location>
</feature>
<protein>
    <submittedName>
        <fullName evidence="2">F-box LRR-repeat 7</fullName>
    </submittedName>
</protein>
<dbReference type="AlphaFoldDB" id="A0A7D9DGN2"/>
<dbReference type="PANTHER" id="PTHR13318:SF235">
    <property type="entry name" value="F-BOX DOMAIN-CONTAINING PROTEIN"/>
    <property type="match status" value="1"/>
</dbReference>
<feature type="compositionally biased region" description="Polar residues" evidence="1">
    <location>
        <begin position="527"/>
        <end position="541"/>
    </location>
</feature>
<dbReference type="Gene3D" id="3.80.10.10">
    <property type="entry name" value="Ribonuclease Inhibitor"/>
    <property type="match status" value="2"/>
</dbReference>
<dbReference type="GO" id="GO:0031146">
    <property type="term" value="P:SCF-dependent proteasomal ubiquitin-dependent protein catabolic process"/>
    <property type="evidence" value="ECO:0007669"/>
    <property type="project" value="TreeGrafter"/>
</dbReference>
<feature type="region of interest" description="Disordered" evidence="1">
    <location>
        <begin position="497"/>
        <end position="543"/>
    </location>
</feature>
<feature type="compositionally biased region" description="Basic and acidic residues" evidence="1">
    <location>
        <begin position="33"/>
        <end position="51"/>
    </location>
</feature>
<accession>A0A7D9DGN2</accession>
<reference evidence="2" key="1">
    <citation type="submission" date="2020-04" db="EMBL/GenBank/DDBJ databases">
        <authorList>
            <person name="Alioto T."/>
            <person name="Alioto T."/>
            <person name="Gomez Garrido J."/>
        </authorList>
    </citation>
    <scope>NUCLEOTIDE SEQUENCE</scope>
    <source>
        <strain evidence="2">A484AB</strain>
    </source>
</reference>
<dbReference type="SUPFAM" id="SSF52047">
    <property type="entry name" value="RNI-like"/>
    <property type="match status" value="1"/>
</dbReference>
<feature type="compositionally biased region" description="Polar residues" evidence="1">
    <location>
        <begin position="610"/>
        <end position="638"/>
    </location>
</feature>
<dbReference type="PANTHER" id="PTHR13318">
    <property type="entry name" value="PARTNER OF PAIRED, ISOFORM B-RELATED"/>
    <property type="match status" value="1"/>
</dbReference>
<dbReference type="SMART" id="SM00367">
    <property type="entry name" value="LRR_CC"/>
    <property type="match status" value="10"/>
</dbReference>
<dbReference type="EMBL" id="CACRXK020000826">
    <property type="protein sequence ID" value="CAB3985093.1"/>
    <property type="molecule type" value="Genomic_DNA"/>
</dbReference>
<dbReference type="CDD" id="cd22139">
    <property type="entry name" value="F-box_unchar"/>
    <property type="match status" value="1"/>
</dbReference>
<feature type="compositionally biased region" description="Basic residues" evidence="1">
    <location>
        <begin position="509"/>
        <end position="521"/>
    </location>
</feature>
<proteinExistence type="predicted"/>
<dbReference type="Pfam" id="PF25372">
    <property type="entry name" value="DUF7885"/>
    <property type="match status" value="1"/>
</dbReference>
<dbReference type="PROSITE" id="PS50181">
    <property type="entry name" value="FBOX"/>
    <property type="match status" value="1"/>
</dbReference>
<dbReference type="OrthoDB" id="10257471at2759"/>
<dbReference type="GO" id="GO:0019005">
    <property type="term" value="C:SCF ubiquitin ligase complex"/>
    <property type="evidence" value="ECO:0007669"/>
    <property type="project" value="TreeGrafter"/>
</dbReference>
<dbReference type="InterPro" id="IPR001810">
    <property type="entry name" value="F-box_dom"/>
</dbReference>
<feature type="region of interest" description="Disordered" evidence="1">
    <location>
        <begin position="199"/>
        <end position="243"/>
    </location>
</feature>
<dbReference type="Proteomes" id="UP001152795">
    <property type="component" value="Unassembled WGS sequence"/>
</dbReference>
<feature type="compositionally biased region" description="Polar residues" evidence="1">
    <location>
        <begin position="662"/>
        <end position="681"/>
    </location>
</feature>